<gene>
    <name evidence="3" type="ORF">SCARUB_02435</name>
</gene>
<feature type="transmembrane region" description="Helical" evidence="1">
    <location>
        <begin position="85"/>
        <end position="103"/>
    </location>
</feature>
<dbReference type="GO" id="GO:0080120">
    <property type="term" value="P:CAAX-box protein maturation"/>
    <property type="evidence" value="ECO:0007669"/>
    <property type="project" value="UniProtKB-ARBA"/>
</dbReference>
<evidence type="ECO:0000313" key="4">
    <source>
        <dbReference type="Proteomes" id="UP000094056"/>
    </source>
</evidence>
<feature type="transmembrane region" description="Helical" evidence="1">
    <location>
        <begin position="125"/>
        <end position="145"/>
    </location>
</feature>
<feature type="transmembrane region" description="Helical" evidence="1">
    <location>
        <begin position="52"/>
        <end position="73"/>
    </location>
</feature>
<feature type="transmembrane region" description="Helical" evidence="1">
    <location>
        <begin position="212"/>
        <end position="230"/>
    </location>
</feature>
<feature type="transmembrane region" description="Helical" evidence="1">
    <location>
        <begin position="12"/>
        <end position="32"/>
    </location>
</feature>
<dbReference type="InterPro" id="IPR003675">
    <property type="entry name" value="Rce1/LyrA-like_dom"/>
</dbReference>
<dbReference type="GO" id="GO:0006508">
    <property type="term" value="P:proteolysis"/>
    <property type="evidence" value="ECO:0007669"/>
    <property type="project" value="UniProtKB-KW"/>
</dbReference>
<comment type="caution">
    <text evidence="3">The sequence shown here is derived from an EMBL/GenBank/DDBJ whole genome shotgun (WGS) entry which is preliminary data.</text>
</comment>
<keyword evidence="3" id="KW-0645">Protease</keyword>
<name>A0A1E3X9Z1_9BACT</name>
<sequence length="237" mass="27501">MSRISDTIQKTWFPRVFPFLLFIAFIALERLIDFLSHYYAPMVTVAEYDSYIFYPVKTVLVAIVLLSLWNRYTEIDMRRVFSGKNLLIGFVAGAVVFVLWINMDREFATMSKSEGLNPFIIDNPLLLYLMISFRLFGATVVVPVFEEIFWRSFVIRYIISPRFEDVPVGKFTWPSFMISSILFGLEHNLWLAGIIAGVLYSMVLYRTKDLGTVIFAHAVTNLFLGIYVLSTGSWQFW</sequence>
<dbReference type="Pfam" id="PF02517">
    <property type="entry name" value="Rce1-like"/>
    <property type="match status" value="1"/>
</dbReference>
<keyword evidence="3" id="KW-0378">Hydrolase</keyword>
<feature type="domain" description="CAAX prenyl protease 2/Lysostaphin resistance protein A-like" evidence="2">
    <location>
        <begin position="133"/>
        <end position="223"/>
    </location>
</feature>
<dbReference type="EMBL" id="MAYW01000062">
    <property type="protein sequence ID" value="ODS32447.1"/>
    <property type="molecule type" value="Genomic_DNA"/>
</dbReference>
<dbReference type="AlphaFoldDB" id="A0A1E3X9Z1"/>
<dbReference type="Proteomes" id="UP000094056">
    <property type="component" value="Unassembled WGS sequence"/>
</dbReference>
<dbReference type="InterPro" id="IPR014346">
    <property type="entry name" value="Prenyl_protease-related"/>
</dbReference>
<dbReference type="NCBIfam" id="TIGR03008">
    <property type="entry name" value="pepcterm_CAAX"/>
    <property type="match status" value="1"/>
</dbReference>
<organism evidence="3 4">
    <name type="scientific">Candidatus Scalindua rubra</name>
    <dbReference type="NCBI Taxonomy" id="1872076"/>
    <lineage>
        <taxon>Bacteria</taxon>
        <taxon>Pseudomonadati</taxon>
        <taxon>Planctomycetota</taxon>
        <taxon>Candidatus Brocadiia</taxon>
        <taxon>Candidatus Brocadiales</taxon>
        <taxon>Candidatus Scalinduaceae</taxon>
        <taxon>Candidatus Scalindua</taxon>
    </lineage>
</organism>
<keyword evidence="1" id="KW-0812">Transmembrane</keyword>
<keyword evidence="1" id="KW-1133">Transmembrane helix</keyword>
<evidence type="ECO:0000256" key="1">
    <source>
        <dbReference type="SAM" id="Phobius"/>
    </source>
</evidence>
<proteinExistence type="predicted"/>
<keyword evidence="1" id="KW-0472">Membrane</keyword>
<feature type="transmembrane region" description="Helical" evidence="1">
    <location>
        <begin position="166"/>
        <end position="183"/>
    </location>
</feature>
<reference evidence="3 4" key="1">
    <citation type="submission" date="2016-07" db="EMBL/GenBank/DDBJ databases">
        <title>Draft genome of Scalindua rubra, obtained from a brine-seawater interface in the Red Sea, sheds light on salt adaptation in anammox bacteria.</title>
        <authorList>
            <person name="Speth D.R."/>
            <person name="Lagkouvardos I."/>
            <person name="Wang Y."/>
            <person name="Qian P.-Y."/>
            <person name="Dutilh B.E."/>
            <person name="Jetten M.S."/>
        </authorList>
    </citation>
    <scope>NUCLEOTIDE SEQUENCE [LARGE SCALE GENOMIC DNA]</scope>
    <source>
        <strain evidence="3">BSI-1</strain>
    </source>
</reference>
<dbReference type="GO" id="GO:0004175">
    <property type="term" value="F:endopeptidase activity"/>
    <property type="evidence" value="ECO:0007669"/>
    <property type="project" value="UniProtKB-ARBA"/>
</dbReference>
<evidence type="ECO:0000259" key="2">
    <source>
        <dbReference type="Pfam" id="PF02517"/>
    </source>
</evidence>
<protein>
    <submittedName>
        <fullName evidence="3">CAAX amino terminal protease self-immunity</fullName>
    </submittedName>
</protein>
<feature type="transmembrane region" description="Helical" evidence="1">
    <location>
        <begin position="189"/>
        <end position="205"/>
    </location>
</feature>
<accession>A0A1E3X9Z1</accession>
<evidence type="ECO:0000313" key="3">
    <source>
        <dbReference type="EMBL" id="ODS32447.1"/>
    </source>
</evidence>